<name>A0ABS9EID5_9FLAO</name>
<reference evidence="2" key="1">
    <citation type="submission" date="2022-01" db="EMBL/GenBank/DDBJ databases">
        <title>Gillisia lutea sp. nov., isolated from marine plastic residues from the Malvarosa beach (Valencia, Spain).</title>
        <authorList>
            <person name="Vidal-Verdu A."/>
            <person name="Molina-Menor E."/>
            <person name="Satari L."/>
            <person name="Pascual J."/>
            <person name="Pereto J."/>
            <person name="Porcar M."/>
        </authorList>
    </citation>
    <scope>NUCLEOTIDE SEQUENCE</scope>
    <source>
        <strain evidence="2">M10.2A</strain>
    </source>
</reference>
<gene>
    <name evidence="2" type="ORF">L1I30_13165</name>
</gene>
<accession>A0ABS9EID5</accession>
<feature type="signal peptide" evidence="1">
    <location>
        <begin position="1"/>
        <end position="18"/>
    </location>
</feature>
<proteinExistence type="predicted"/>
<dbReference type="RefSeq" id="WP_236134763.1">
    <property type="nucleotide sequence ID" value="NZ_JAKGTH010000011.1"/>
</dbReference>
<comment type="caution">
    <text evidence="2">The sequence shown here is derived from an EMBL/GenBank/DDBJ whole genome shotgun (WGS) entry which is preliminary data.</text>
</comment>
<protein>
    <submittedName>
        <fullName evidence="2">Uncharacterized protein</fullName>
    </submittedName>
</protein>
<keyword evidence="3" id="KW-1185">Reference proteome</keyword>
<organism evidence="2 3">
    <name type="scientific">Gillisia lutea</name>
    <dbReference type="NCBI Taxonomy" id="2909668"/>
    <lineage>
        <taxon>Bacteria</taxon>
        <taxon>Pseudomonadati</taxon>
        <taxon>Bacteroidota</taxon>
        <taxon>Flavobacteriia</taxon>
        <taxon>Flavobacteriales</taxon>
        <taxon>Flavobacteriaceae</taxon>
        <taxon>Gillisia</taxon>
    </lineage>
</organism>
<evidence type="ECO:0000256" key="1">
    <source>
        <dbReference type="SAM" id="SignalP"/>
    </source>
</evidence>
<dbReference type="Proteomes" id="UP001179363">
    <property type="component" value="Unassembled WGS sequence"/>
</dbReference>
<feature type="chain" id="PRO_5045051957" evidence="1">
    <location>
        <begin position="19"/>
        <end position="160"/>
    </location>
</feature>
<sequence length="160" mass="18572">MKTGLFFLFFLFSCLMVAQEFPVTRTSSPDFIIKRLDITPSLSNLSPEIPVTGKFRIREVNFDTDNKLREINITEMMEQDERMKSRTVELAPPVMVIEEKKSFSITGSNDNWSAKPHFFNQSFSPQLPSSGTRNTVYRDASESTGSSYLTRYSPFYRRYY</sequence>
<evidence type="ECO:0000313" key="3">
    <source>
        <dbReference type="Proteomes" id="UP001179363"/>
    </source>
</evidence>
<keyword evidence="1" id="KW-0732">Signal</keyword>
<evidence type="ECO:0000313" key="2">
    <source>
        <dbReference type="EMBL" id="MCF4102620.1"/>
    </source>
</evidence>
<dbReference type="EMBL" id="JAKGTH010000011">
    <property type="protein sequence ID" value="MCF4102620.1"/>
    <property type="molecule type" value="Genomic_DNA"/>
</dbReference>